<evidence type="ECO:0000256" key="1">
    <source>
        <dbReference type="SAM" id="Coils"/>
    </source>
</evidence>
<evidence type="ECO:0000313" key="4">
    <source>
        <dbReference type="Proteomes" id="UP000327157"/>
    </source>
</evidence>
<feature type="coiled-coil region" evidence="1">
    <location>
        <begin position="318"/>
        <end position="392"/>
    </location>
</feature>
<protein>
    <submittedName>
        <fullName evidence="3">WEB family protein</fullName>
    </submittedName>
</protein>
<feature type="region of interest" description="Disordered" evidence="2">
    <location>
        <begin position="821"/>
        <end position="936"/>
    </location>
</feature>
<reference evidence="4" key="2">
    <citation type="submission" date="2019-10" db="EMBL/GenBank/DDBJ databases">
        <title>A de novo genome assembly of a pear dwarfing rootstock.</title>
        <authorList>
            <person name="Wang F."/>
            <person name="Wang J."/>
            <person name="Li S."/>
            <person name="Zhang Y."/>
            <person name="Fang M."/>
            <person name="Ma L."/>
            <person name="Zhao Y."/>
            <person name="Jiang S."/>
        </authorList>
    </citation>
    <scope>NUCLEOTIDE SEQUENCE [LARGE SCALE GENOMIC DNA]</scope>
</reference>
<comment type="caution">
    <text evidence="3">The sequence shown here is derived from an EMBL/GenBank/DDBJ whole genome shotgun (WGS) entry which is preliminary data.</text>
</comment>
<feature type="compositionally biased region" description="Basic and acidic residues" evidence="2">
    <location>
        <begin position="418"/>
        <end position="427"/>
    </location>
</feature>
<organism evidence="3 4">
    <name type="scientific">Pyrus ussuriensis x Pyrus communis</name>
    <dbReference type="NCBI Taxonomy" id="2448454"/>
    <lineage>
        <taxon>Eukaryota</taxon>
        <taxon>Viridiplantae</taxon>
        <taxon>Streptophyta</taxon>
        <taxon>Embryophyta</taxon>
        <taxon>Tracheophyta</taxon>
        <taxon>Spermatophyta</taxon>
        <taxon>Magnoliopsida</taxon>
        <taxon>eudicotyledons</taxon>
        <taxon>Gunneridae</taxon>
        <taxon>Pentapetalae</taxon>
        <taxon>rosids</taxon>
        <taxon>fabids</taxon>
        <taxon>Rosales</taxon>
        <taxon>Rosaceae</taxon>
        <taxon>Amygdaloideae</taxon>
        <taxon>Maleae</taxon>
        <taxon>Pyrus</taxon>
    </lineage>
</organism>
<dbReference type="Proteomes" id="UP000327157">
    <property type="component" value="Chromosome 3"/>
</dbReference>
<feature type="coiled-coil region" evidence="1">
    <location>
        <begin position="428"/>
        <end position="564"/>
    </location>
</feature>
<reference evidence="3 4" key="1">
    <citation type="submission" date="2019-09" db="EMBL/GenBank/DDBJ databases">
        <authorList>
            <person name="Ou C."/>
        </authorList>
    </citation>
    <scope>NUCLEOTIDE SEQUENCE [LARGE SCALE GENOMIC DNA]</scope>
    <source>
        <strain evidence="3">S2</strain>
        <tissue evidence="3">Leaf</tissue>
    </source>
</reference>
<feature type="compositionally biased region" description="Basic and acidic residues" evidence="2">
    <location>
        <begin position="692"/>
        <end position="795"/>
    </location>
</feature>
<dbReference type="EMBL" id="SMOL01000402">
    <property type="protein sequence ID" value="KAB2615403.1"/>
    <property type="molecule type" value="Genomic_DNA"/>
</dbReference>
<reference evidence="3 4" key="3">
    <citation type="submission" date="2019-11" db="EMBL/GenBank/DDBJ databases">
        <title>A de novo genome assembly of a pear dwarfing rootstock.</title>
        <authorList>
            <person name="Wang F."/>
            <person name="Wang J."/>
            <person name="Li S."/>
            <person name="Zhang Y."/>
            <person name="Fang M."/>
            <person name="Ma L."/>
            <person name="Zhao Y."/>
            <person name="Jiang S."/>
        </authorList>
    </citation>
    <scope>NUCLEOTIDE SEQUENCE [LARGE SCALE GENOMIC DNA]</scope>
    <source>
        <strain evidence="3">S2</strain>
        <tissue evidence="3">Leaf</tissue>
    </source>
</reference>
<feature type="coiled-coil region" evidence="1">
    <location>
        <begin position="618"/>
        <end position="673"/>
    </location>
</feature>
<feature type="region of interest" description="Disordered" evidence="2">
    <location>
        <begin position="399"/>
        <end position="427"/>
    </location>
</feature>
<accession>A0A5N5GKS3</accession>
<feature type="coiled-coil region" evidence="1">
    <location>
        <begin position="200"/>
        <end position="251"/>
    </location>
</feature>
<name>A0A5N5GKS3_9ROSA</name>
<gene>
    <name evidence="3" type="ORF">D8674_021991</name>
</gene>
<feature type="compositionally biased region" description="Acidic residues" evidence="2">
    <location>
        <begin position="825"/>
        <end position="835"/>
    </location>
</feature>
<dbReference type="PANTHER" id="PTHR35164:SF9">
    <property type="entry name" value="EXPRESSED PROTEIN"/>
    <property type="match status" value="1"/>
</dbReference>
<feature type="coiled-coil region" evidence="1">
    <location>
        <begin position="1"/>
        <end position="160"/>
    </location>
</feature>
<keyword evidence="4" id="KW-1185">Reference proteome</keyword>
<evidence type="ECO:0000313" key="3">
    <source>
        <dbReference type="EMBL" id="KAB2615403.1"/>
    </source>
</evidence>
<dbReference type="PANTHER" id="PTHR35164">
    <property type="entry name" value="EXPRESSED PROTEIN"/>
    <property type="match status" value="1"/>
</dbReference>
<keyword evidence="1" id="KW-0175">Coiled coil</keyword>
<proteinExistence type="predicted"/>
<feature type="compositionally biased region" description="Basic and acidic residues" evidence="2">
    <location>
        <begin position="906"/>
        <end position="927"/>
    </location>
</feature>
<dbReference type="AlphaFoldDB" id="A0A5N5GKS3"/>
<feature type="region of interest" description="Disordered" evidence="2">
    <location>
        <begin position="692"/>
        <end position="804"/>
    </location>
</feature>
<dbReference type="OrthoDB" id="774313at2759"/>
<sequence length="936" mass="106611">MEQPEEELKKVEEQLQAVEVERDRAVDEHQETKKVAEEANVTLSEELATQNDVGMHSELSFTKELLSNARQELKSKAENIESLKLELGKAKGLELKLTENVKTFEAQAKTLLSQNEERIRELEIKADNAKTSDAHTKALLSESKRRIRELEMKLAENMKSTEAEAHTKALLFTKEKTIRDLELKLAEKAEISEPHMKALLLKSEERIRELEFKLAEYMKSTNVEADTKALLSESEKKVRELEVKMAENTETSEAQTKTLLLKSDEKIQELELKLAENVETSEAHTKALLSEREGKIRDLELKLAENVNTSEARAKSLLSESEGRIQELKLKLAEKVESSEAETKALLSESDKRIRELEMEIEKRKQSEARILDSLITQTNQLEQTKVLLEEAKFESASFHKKLENEDESAESSQDSSASHDHDQPESNISMKEELESLKSELQLTKENLVDVQKMEQLATSVVEKLLEEIKVLKHELKLATEAEENGERAMDDLAFALKEVATEANQLKDKLCVSQAELEHSRAQEERLNAILKSNEESYKTLLDEARREAERHKNIAARLKIEHEESVFAWSGKETGFVNCIRGAEEDRHAAQQENFRLHELLLETDNRAMLSKEENSKLRDILKQALNEANVAKEATAIAQAENSQLKDTLAGKEEALNFLTRENENYRVNEIAAHENIKELKRLLIESSKNEEKEKTPTKENDCKKEEKEKTPSKEKDCKKEEKEKTPSKEKDSKKEAKEKTQSKELKKEVKEKKPPKDVKKEDTGKEKPPLSGDAKKEDKEKTSSKDEKDTTTSQNGSIFGKVFSFNLKELKVSNTHEEVVDHDDDEIELDEALKDSIFEVDSPGSADHRRNSSSTFTDDGEGFQSDDYDHLDGTPGENSRKKKALLRRFGDLIKRSTTYSTKKEPSPDPKKEPSPDTKEETSPTKTEPSPE</sequence>
<evidence type="ECO:0000256" key="2">
    <source>
        <dbReference type="SAM" id="MobiDB-lite"/>
    </source>
</evidence>